<evidence type="ECO:0000313" key="3">
    <source>
        <dbReference type="Proteomes" id="UP001432027"/>
    </source>
</evidence>
<reference evidence="2" key="1">
    <citation type="submission" date="2023-10" db="EMBL/GenBank/DDBJ databases">
        <title>Genome assembly of Pristionchus species.</title>
        <authorList>
            <person name="Yoshida K."/>
            <person name="Sommer R.J."/>
        </authorList>
    </citation>
    <scope>NUCLEOTIDE SEQUENCE</scope>
    <source>
        <strain evidence="2">RS0144</strain>
    </source>
</reference>
<dbReference type="InterPro" id="IPR035914">
    <property type="entry name" value="Sperma_CUB_dom_sf"/>
</dbReference>
<protein>
    <submittedName>
        <fullName evidence="2">Uncharacterized protein</fullName>
    </submittedName>
</protein>
<name>A0AAV5TYQ4_9BILA</name>
<evidence type="ECO:0000256" key="1">
    <source>
        <dbReference type="ARBA" id="ARBA00023157"/>
    </source>
</evidence>
<keyword evidence="1" id="KW-1015">Disulfide bond</keyword>
<organism evidence="2 3">
    <name type="scientific">Pristionchus entomophagus</name>
    <dbReference type="NCBI Taxonomy" id="358040"/>
    <lineage>
        <taxon>Eukaryota</taxon>
        <taxon>Metazoa</taxon>
        <taxon>Ecdysozoa</taxon>
        <taxon>Nematoda</taxon>
        <taxon>Chromadorea</taxon>
        <taxon>Rhabditida</taxon>
        <taxon>Rhabditina</taxon>
        <taxon>Diplogasteromorpha</taxon>
        <taxon>Diplogasteroidea</taxon>
        <taxon>Neodiplogasteridae</taxon>
        <taxon>Pristionchus</taxon>
    </lineage>
</organism>
<proteinExistence type="predicted"/>
<dbReference type="InterPro" id="IPR050976">
    <property type="entry name" value="Snaclec"/>
</dbReference>
<sequence length="66" mass="7353">MLLEANSCCDHLLLTDGYVGGTIIANLTGEISGKYYYTSISNTMRVSWQPDEGVNVRGLMMSFWTK</sequence>
<evidence type="ECO:0000313" key="2">
    <source>
        <dbReference type="EMBL" id="GMS99390.1"/>
    </source>
</evidence>
<gene>
    <name evidence="2" type="ORF">PENTCL1PPCAC_21565</name>
</gene>
<dbReference type="AlphaFoldDB" id="A0AAV5TYQ4"/>
<accession>A0AAV5TYQ4</accession>
<dbReference type="EMBL" id="BTSX01000005">
    <property type="protein sequence ID" value="GMS99390.1"/>
    <property type="molecule type" value="Genomic_DNA"/>
</dbReference>
<dbReference type="Proteomes" id="UP001432027">
    <property type="component" value="Unassembled WGS sequence"/>
</dbReference>
<dbReference type="PANTHER" id="PTHR22991">
    <property type="entry name" value="PROTEIN CBG13490"/>
    <property type="match status" value="1"/>
</dbReference>
<dbReference type="SUPFAM" id="SSF49854">
    <property type="entry name" value="Spermadhesin, CUB domain"/>
    <property type="match status" value="1"/>
</dbReference>
<dbReference type="PANTHER" id="PTHR22991:SF40">
    <property type="entry name" value="PROTEIN CBG13490"/>
    <property type="match status" value="1"/>
</dbReference>
<keyword evidence="3" id="KW-1185">Reference proteome</keyword>
<comment type="caution">
    <text evidence="2">The sequence shown here is derived from an EMBL/GenBank/DDBJ whole genome shotgun (WGS) entry which is preliminary data.</text>
</comment>